<dbReference type="KEGG" id="vg:40074587"/>
<dbReference type="Proteomes" id="UP000222831">
    <property type="component" value="Segment"/>
</dbReference>
<dbReference type="EMBL" id="AP017924">
    <property type="protein sequence ID" value="BAW19166.1"/>
    <property type="molecule type" value="Genomic_DNA"/>
</dbReference>
<dbReference type="GO" id="GO:0030973">
    <property type="term" value="F:molybdate ion binding"/>
    <property type="evidence" value="ECO:0007669"/>
    <property type="project" value="TreeGrafter"/>
</dbReference>
<dbReference type="Pfam" id="PF13531">
    <property type="entry name" value="SBP_bac_11"/>
    <property type="match status" value="1"/>
</dbReference>
<accession>A0A1L7N117</accession>
<proteinExistence type="inferred from homology"/>
<organism evidence="2 3">
    <name type="scientific">Ralstonia phage RP12</name>
    <dbReference type="NCBI Taxonomy" id="1923889"/>
    <lineage>
        <taxon>Viruses</taxon>
        <taxon>Duplodnaviria</taxon>
        <taxon>Heunggongvirae</taxon>
        <taxon>Uroviricota</taxon>
        <taxon>Caudoviricetes</taxon>
        <taxon>Chimalliviridae</taxon>
        <taxon>Ripduovirus</taxon>
        <taxon>Ripduovirus RP12</taxon>
    </lineage>
</organism>
<comment type="similarity">
    <text evidence="1">Belongs to the bacterial solute-binding protein 1 family. WtpA subfamily.</text>
</comment>
<dbReference type="GO" id="GO:0015689">
    <property type="term" value="P:molybdate ion transport"/>
    <property type="evidence" value="ECO:0007669"/>
    <property type="project" value="TreeGrafter"/>
</dbReference>
<dbReference type="Gene3D" id="3.40.190.10">
    <property type="entry name" value="Periplasmic binding protein-like II"/>
    <property type="match status" value="3"/>
</dbReference>
<dbReference type="SUPFAM" id="SSF53850">
    <property type="entry name" value="Periplasmic binding protein-like II"/>
    <property type="match status" value="1"/>
</dbReference>
<evidence type="ECO:0000256" key="1">
    <source>
        <dbReference type="ARBA" id="ARBA00009438"/>
    </source>
</evidence>
<evidence type="ECO:0000313" key="2">
    <source>
        <dbReference type="EMBL" id="BAW19166.1"/>
    </source>
</evidence>
<dbReference type="PANTHER" id="PTHR30632:SF16">
    <property type="entry name" value="MOLYBDATE_TUNGSTATE-BINDING PROTEIN WTPA"/>
    <property type="match status" value="1"/>
</dbReference>
<name>A0A1L7N117_9CAUD</name>
<dbReference type="RefSeq" id="YP_009598885.1">
    <property type="nucleotide sequence ID" value="NC_041911.1"/>
</dbReference>
<sequence>MKLKHFFAAIATAFISFAVFASNLSVYSEDSPFPLVKQLAPAFDKATGHTTKLRETESVTGLANYLKQGYKPDLFFTEDTWLLSRFKDVRAQQIAIDPIVLVYLKDPGFTKDNWMQKLSKLNYGFSNPNADPLGYYAHFIFGLYNQAHGTKFQAVSKYDRNETTDLFNLMKAGNLDVIFTYKSFAVGSKQKFFELPAPYGLDNPNYDYSQVSYTLKNGEKVPGHVSSFGVGIMNNRPETAAFVKFLADPKNIQSFKSLGLIQ</sequence>
<dbReference type="PANTHER" id="PTHR30632">
    <property type="entry name" value="MOLYBDATE-BINDING PERIPLASMIC PROTEIN"/>
    <property type="match status" value="1"/>
</dbReference>
<reference evidence="2 3" key="1">
    <citation type="submission" date="2016-12" db="EMBL/GenBank/DDBJ databases">
        <title>Characterization of two jumbo phages RP12 and RP31 infecting the phytopathogen Ralstonia solanacearum.</title>
        <authorList>
            <person name="Kawasaki T."/>
            <person name="Yoshikawa G."/>
            <person name="Ogata H."/>
            <person name="Yamada T."/>
        </authorList>
    </citation>
    <scope>NUCLEOTIDE SEQUENCE [LARGE SCALE GENOMIC DNA]</scope>
    <source>
        <strain evidence="2 3">RP12</strain>
    </source>
</reference>
<keyword evidence="3" id="KW-1185">Reference proteome</keyword>
<protein>
    <submittedName>
        <fullName evidence="2">Uncharacterized protein</fullName>
    </submittedName>
</protein>
<dbReference type="GeneID" id="40074587"/>
<dbReference type="InterPro" id="IPR050682">
    <property type="entry name" value="ModA/WtpA"/>
</dbReference>
<evidence type="ECO:0000313" key="3">
    <source>
        <dbReference type="Proteomes" id="UP000222831"/>
    </source>
</evidence>